<name>A0A3M8RP80_9PROT</name>
<protein>
    <submittedName>
        <fullName evidence="1">Uncharacterized protein</fullName>
    </submittedName>
</protein>
<comment type="caution">
    <text evidence="1">The sequence shown here is derived from an EMBL/GenBank/DDBJ whole genome shotgun (WGS) entry which is preliminary data.</text>
</comment>
<dbReference type="RefSeq" id="WP_123101920.1">
    <property type="nucleotide sequence ID" value="NZ_CP127527.1"/>
</dbReference>
<gene>
    <name evidence="1" type="ORF">EC580_02585</name>
</gene>
<evidence type="ECO:0000313" key="1">
    <source>
        <dbReference type="EMBL" id="RNF68934.1"/>
    </source>
</evidence>
<dbReference type="OrthoDB" id="5296654at2"/>
<dbReference type="AlphaFoldDB" id="A0A3M8RP80"/>
<sequence length="89" mass="10128">MSIFRHLEKPEEGSKLAVFELAQAIDASVSKVAQSHNGFNGAHARAAGRYVCVRYHHSQEPSYLSIDEARRYLEWIRAGHVGPHWDLRD</sequence>
<organism evidence="1">
    <name type="scientific">Acidithiobacillus sulfuriphilus</name>
    <dbReference type="NCBI Taxonomy" id="1867749"/>
    <lineage>
        <taxon>Bacteria</taxon>
        <taxon>Pseudomonadati</taxon>
        <taxon>Pseudomonadota</taxon>
        <taxon>Acidithiobacillia</taxon>
        <taxon>Acidithiobacillales</taxon>
        <taxon>Acidithiobacillaceae</taxon>
        <taxon>Acidithiobacillus</taxon>
    </lineage>
</organism>
<reference evidence="1" key="1">
    <citation type="submission" date="2018-10" db="EMBL/GenBank/DDBJ databases">
        <title>Acidithiobacillus sulfuriphilus sp. nov.: an extremely acidophilic sulfur-oxidizing chemolithotroph isolated from a neutral pH environment.</title>
        <authorList>
            <person name="Falagan C."/>
            <person name="Moya-Beltran A."/>
            <person name="Quatrini R."/>
            <person name="Johnson D.B."/>
        </authorList>
    </citation>
    <scope>NUCLEOTIDE SEQUENCE [LARGE SCALE GENOMIC DNA]</scope>
    <source>
        <strain evidence="1">CJ-2</strain>
    </source>
</reference>
<accession>A0A3M8RP80</accession>
<proteinExistence type="predicted"/>
<dbReference type="EMBL" id="RIZI01000115">
    <property type="protein sequence ID" value="RNF68934.1"/>
    <property type="molecule type" value="Genomic_DNA"/>
</dbReference>